<evidence type="ECO:0000313" key="2">
    <source>
        <dbReference type="Proteomes" id="UP000076858"/>
    </source>
</evidence>
<name>A0A164IZN8_9CRUS</name>
<keyword evidence="2" id="KW-1185">Reference proteome</keyword>
<proteinExistence type="predicted"/>
<dbReference type="Proteomes" id="UP000076858">
    <property type="component" value="Unassembled WGS sequence"/>
</dbReference>
<gene>
    <name evidence="1" type="ORF">APZ42_001433</name>
</gene>
<reference evidence="1 2" key="1">
    <citation type="submission" date="2016-03" db="EMBL/GenBank/DDBJ databases">
        <title>EvidentialGene: Evidence-directed Construction of Genes on Genomes.</title>
        <authorList>
            <person name="Gilbert D.G."/>
            <person name="Choi J.-H."/>
            <person name="Mockaitis K."/>
            <person name="Colbourne J."/>
            <person name="Pfrender M."/>
        </authorList>
    </citation>
    <scope>NUCLEOTIDE SEQUENCE [LARGE SCALE GENOMIC DNA]</scope>
    <source>
        <strain evidence="1 2">Xinb3</strain>
        <tissue evidence="1">Complete organism</tissue>
    </source>
</reference>
<comment type="caution">
    <text evidence="1">The sequence shown here is derived from an EMBL/GenBank/DDBJ whole genome shotgun (WGS) entry which is preliminary data.</text>
</comment>
<accession>A0A164IZN8</accession>
<organism evidence="1 2">
    <name type="scientific">Daphnia magna</name>
    <dbReference type="NCBI Taxonomy" id="35525"/>
    <lineage>
        <taxon>Eukaryota</taxon>
        <taxon>Metazoa</taxon>
        <taxon>Ecdysozoa</taxon>
        <taxon>Arthropoda</taxon>
        <taxon>Crustacea</taxon>
        <taxon>Branchiopoda</taxon>
        <taxon>Diplostraca</taxon>
        <taxon>Cladocera</taxon>
        <taxon>Anomopoda</taxon>
        <taxon>Daphniidae</taxon>
        <taxon>Daphnia</taxon>
    </lineage>
</organism>
<evidence type="ECO:0000313" key="1">
    <source>
        <dbReference type="EMBL" id="KZS01799.1"/>
    </source>
</evidence>
<dbReference type="EMBL" id="LRGB01006108">
    <property type="protein sequence ID" value="KZS01799.1"/>
    <property type="molecule type" value="Genomic_DNA"/>
</dbReference>
<dbReference type="AlphaFoldDB" id="A0A164IZN8"/>
<sequence length="132" mass="14814">MEKEIVAMVAREHILMLEKRQMAAELIVKQGIIDLQAAKLLQVRTEVAEQANKVKESEEKFRKVLDSLNKRCSALVQVCEKSHLLPKKVGETSTEETSKRIRHGKHQRSSAYIVITSACIVITSACIVITSD</sequence>
<protein>
    <submittedName>
        <fullName evidence="1">Uncharacterized protein</fullName>
    </submittedName>
</protein>